<reference evidence="2" key="2">
    <citation type="journal article" date="2015" name="Fish Shellfish Immunol.">
        <title>Early steps in the European eel (Anguilla anguilla)-Vibrio vulnificus interaction in the gills: Role of the RtxA13 toxin.</title>
        <authorList>
            <person name="Callol A."/>
            <person name="Pajuelo D."/>
            <person name="Ebbesson L."/>
            <person name="Teles M."/>
            <person name="MacKenzie S."/>
            <person name="Amaro C."/>
        </authorList>
    </citation>
    <scope>NUCLEOTIDE SEQUENCE</scope>
</reference>
<protein>
    <submittedName>
        <fullName evidence="2">Uncharacterized protein</fullName>
    </submittedName>
</protein>
<dbReference type="AlphaFoldDB" id="A0A0E9TXH4"/>
<reference evidence="2" key="1">
    <citation type="submission" date="2014-11" db="EMBL/GenBank/DDBJ databases">
        <authorList>
            <person name="Amaro Gonzalez C."/>
        </authorList>
    </citation>
    <scope>NUCLEOTIDE SEQUENCE</scope>
</reference>
<evidence type="ECO:0000256" key="1">
    <source>
        <dbReference type="SAM" id="MobiDB-lite"/>
    </source>
</evidence>
<accession>A0A0E9TXH4</accession>
<feature type="compositionally biased region" description="Basic and acidic residues" evidence="1">
    <location>
        <begin position="11"/>
        <end position="24"/>
    </location>
</feature>
<organism evidence="2">
    <name type="scientific">Anguilla anguilla</name>
    <name type="common">European freshwater eel</name>
    <name type="synonym">Muraena anguilla</name>
    <dbReference type="NCBI Taxonomy" id="7936"/>
    <lineage>
        <taxon>Eukaryota</taxon>
        <taxon>Metazoa</taxon>
        <taxon>Chordata</taxon>
        <taxon>Craniata</taxon>
        <taxon>Vertebrata</taxon>
        <taxon>Euteleostomi</taxon>
        <taxon>Actinopterygii</taxon>
        <taxon>Neopterygii</taxon>
        <taxon>Teleostei</taxon>
        <taxon>Anguilliformes</taxon>
        <taxon>Anguillidae</taxon>
        <taxon>Anguilla</taxon>
    </lineage>
</organism>
<dbReference type="EMBL" id="GBXM01050351">
    <property type="protein sequence ID" value="JAH58226.1"/>
    <property type="molecule type" value="Transcribed_RNA"/>
</dbReference>
<evidence type="ECO:0000313" key="2">
    <source>
        <dbReference type="EMBL" id="JAH58226.1"/>
    </source>
</evidence>
<proteinExistence type="predicted"/>
<name>A0A0E9TXH4_ANGAN</name>
<feature type="region of interest" description="Disordered" evidence="1">
    <location>
        <begin position="1"/>
        <end position="24"/>
    </location>
</feature>
<sequence>MTLLLCNRPANTEKMEGKRSMKNQ</sequence>